<dbReference type="PROSITE" id="PS00914">
    <property type="entry name" value="SYNTAXIN"/>
    <property type="match status" value="1"/>
</dbReference>
<dbReference type="PROSITE" id="PS50192">
    <property type="entry name" value="T_SNARE"/>
    <property type="match status" value="1"/>
</dbReference>
<dbReference type="GO" id="GO:0048278">
    <property type="term" value="P:vesicle docking"/>
    <property type="evidence" value="ECO:0007669"/>
    <property type="project" value="TreeGrafter"/>
</dbReference>
<evidence type="ECO:0000256" key="7">
    <source>
        <dbReference type="ARBA" id="ARBA00023034"/>
    </source>
</evidence>
<evidence type="ECO:0000256" key="8">
    <source>
        <dbReference type="ARBA" id="ARBA00023054"/>
    </source>
</evidence>
<evidence type="ECO:0000313" key="12">
    <source>
        <dbReference type="EMBL" id="KAG5177676.1"/>
    </source>
</evidence>
<gene>
    <name evidence="12" type="ORF">JKP88DRAFT_189172</name>
</gene>
<dbReference type="PANTHER" id="PTHR19957:SF83">
    <property type="entry name" value="SYNTAXIN-16"/>
    <property type="match status" value="1"/>
</dbReference>
<keyword evidence="3" id="KW-0813">Transport</keyword>
<keyword evidence="6 10" id="KW-1133">Transmembrane helix</keyword>
<keyword evidence="5" id="KW-0653">Protein transport</keyword>
<dbReference type="CDD" id="cd15845">
    <property type="entry name" value="SNARE_syntaxin16"/>
    <property type="match status" value="1"/>
</dbReference>
<dbReference type="SMART" id="SM00397">
    <property type="entry name" value="t_SNARE"/>
    <property type="match status" value="1"/>
</dbReference>
<feature type="domain" description="T-SNARE coiled-coil homology" evidence="11">
    <location>
        <begin position="214"/>
        <end position="276"/>
    </location>
</feature>
<keyword evidence="7" id="KW-0333">Golgi apparatus</keyword>
<protein>
    <submittedName>
        <fullName evidence="12">Soluble NSF attachment protein receptor</fullName>
    </submittedName>
</protein>
<evidence type="ECO:0000259" key="11">
    <source>
        <dbReference type="PROSITE" id="PS50192"/>
    </source>
</evidence>
<dbReference type="EMBL" id="JAFCMP010000523">
    <property type="protein sequence ID" value="KAG5177676.1"/>
    <property type="molecule type" value="Genomic_DNA"/>
</dbReference>
<comment type="subcellular location">
    <subcellularLocation>
        <location evidence="1">Golgi apparatus membrane</location>
        <topology evidence="1">Single-pass type IV membrane protein</topology>
    </subcellularLocation>
</comment>
<keyword evidence="13" id="KW-1185">Reference proteome</keyword>
<dbReference type="OrthoDB" id="10251371at2759"/>
<dbReference type="GO" id="GO:0005484">
    <property type="term" value="F:SNAP receptor activity"/>
    <property type="evidence" value="ECO:0007669"/>
    <property type="project" value="InterPro"/>
</dbReference>
<evidence type="ECO:0000256" key="9">
    <source>
        <dbReference type="ARBA" id="ARBA00023136"/>
    </source>
</evidence>
<dbReference type="AlphaFoldDB" id="A0A835YLG5"/>
<evidence type="ECO:0000256" key="10">
    <source>
        <dbReference type="SAM" id="Phobius"/>
    </source>
</evidence>
<evidence type="ECO:0000256" key="1">
    <source>
        <dbReference type="ARBA" id="ARBA00004409"/>
    </source>
</evidence>
<keyword evidence="12" id="KW-0675">Receptor</keyword>
<accession>A0A835YLG5</accession>
<comment type="caution">
    <text evidence="12">The sequence shown here is derived from an EMBL/GenBank/DDBJ whole genome shotgun (WGS) entry which is preliminary data.</text>
</comment>
<dbReference type="InterPro" id="IPR010989">
    <property type="entry name" value="SNARE"/>
</dbReference>
<dbReference type="GO" id="GO:0000149">
    <property type="term" value="F:SNARE binding"/>
    <property type="evidence" value="ECO:0007669"/>
    <property type="project" value="TreeGrafter"/>
</dbReference>
<dbReference type="InterPro" id="IPR045242">
    <property type="entry name" value="Syntaxin"/>
</dbReference>
<evidence type="ECO:0000256" key="4">
    <source>
        <dbReference type="ARBA" id="ARBA00022692"/>
    </source>
</evidence>
<dbReference type="GO" id="GO:0000139">
    <property type="term" value="C:Golgi membrane"/>
    <property type="evidence" value="ECO:0007669"/>
    <property type="project" value="UniProtKB-SubCell"/>
</dbReference>
<dbReference type="PANTHER" id="PTHR19957">
    <property type="entry name" value="SYNTAXIN"/>
    <property type="match status" value="1"/>
</dbReference>
<evidence type="ECO:0000256" key="3">
    <source>
        <dbReference type="ARBA" id="ARBA00022448"/>
    </source>
</evidence>
<dbReference type="InterPro" id="IPR000727">
    <property type="entry name" value="T_SNARE_dom"/>
</dbReference>
<keyword evidence="4 10" id="KW-0812">Transmembrane</keyword>
<reference evidence="12" key="1">
    <citation type="submission" date="2021-02" db="EMBL/GenBank/DDBJ databases">
        <title>First Annotated Genome of the Yellow-green Alga Tribonema minus.</title>
        <authorList>
            <person name="Mahan K.M."/>
        </authorList>
    </citation>
    <scope>NUCLEOTIDE SEQUENCE</scope>
    <source>
        <strain evidence="12">UTEX B ZZ1240</strain>
    </source>
</reference>
<dbReference type="GO" id="GO:0006906">
    <property type="term" value="P:vesicle fusion"/>
    <property type="evidence" value="ECO:0007669"/>
    <property type="project" value="TreeGrafter"/>
</dbReference>
<evidence type="ECO:0000256" key="6">
    <source>
        <dbReference type="ARBA" id="ARBA00022989"/>
    </source>
</evidence>
<evidence type="ECO:0000256" key="5">
    <source>
        <dbReference type="ARBA" id="ARBA00022927"/>
    </source>
</evidence>
<dbReference type="GO" id="GO:0006886">
    <property type="term" value="P:intracellular protein transport"/>
    <property type="evidence" value="ECO:0007669"/>
    <property type="project" value="InterPro"/>
</dbReference>
<proteinExistence type="inferred from homology"/>
<sequence>MATRDLTGRFVQLREYRFGAAPKRVAVDDANKLALLEDPGQATNWEANKAPPPPPVWVEKVDNVDADLRKIQMKMRELSALHTKRLMVTFDDASEQSKERDIEFMTQEITQIFRHAERELKKIMTEGGGGRTEAEATVRTNLQKATARKLQNLSMAFRSSQKDYLRRLKLQKEGGQDFDFLAVEEKAAAKAAAAGVNMSSGFNQAQMAVLEETESYVQERDAEIRNIVKSIEELSAIFKELAVMVIDQGTMLDRIDYNMEQVVEHTKEGVVQLQKAEEHQKSAMPLKCIAVLVFLIFVMVIVLILKHTKKF</sequence>
<dbReference type="InterPro" id="IPR006012">
    <property type="entry name" value="Syntaxin/epimorphin_CS"/>
</dbReference>
<feature type="transmembrane region" description="Helical" evidence="10">
    <location>
        <begin position="284"/>
        <end position="305"/>
    </location>
</feature>
<name>A0A835YLG5_9STRA</name>
<dbReference type="Pfam" id="PF05739">
    <property type="entry name" value="SNARE"/>
    <property type="match status" value="1"/>
</dbReference>
<comment type="similarity">
    <text evidence="2">Belongs to the syntaxin family.</text>
</comment>
<dbReference type="GO" id="GO:0031201">
    <property type="term" value="C:SNARE complex"/>
    <property type="evidence" value="ECO:0007669"/>
    <property type="project" value="TreeGrafter"/>
</dbReference>
<dbReference type="Gene3D" id="1.20.58.70">
    <property type="match status" value="1"/>
</dbReference>
<dbReference type="Proteomes" id="UP000664859">
    <property type="component" value="Unassembled WGS sequence"/>
</dbReference>
<dbReference type="SUPFAM" id="SSF47661">
    <property type="entry name" value="t-snare proteins"/>
    <property type="match status" value="1"/>
</dbReference>
<keyword evidence="8" id="KW-0175">Coiled coil</keyword>
<keyword evidence="9 10" id="KW-0472">Membrane</keyword>
<organism evidence="12 13">
    <name type="scientific">Tribonema minus</name>
    <dbReference type="NCBI Taxonomy" id="303371"/>
    <lineage>
        <taxon>Eukaryota</taxon>
        <taxon>Sar</taxon>
        <taxon>Stramenopiles</taxon>
        <taxon>Ochrophyta</taxon>
        <taxon>PX clade</taxon>
        <taxon>Xanthophyceae</taxon>
        <taxon>Tribonematales</taxon>
        <taxon>Tribonemataceae</taxon>
        <taxon>Tribonema</taxon>
    </lineage>
</organism>
<evidence type="ECO:0000313" key="13">
    <source>
        <dbReference type="Proteomes" id="UP000664859"/>
    </source>
</evidence>
<evidence type="ECO:0000256" key="2">
    <source>
        <dbReference type="ARBA" id="ARBA00009063"/>
    </source>
</evidence>